<dbReference type="AlphaFoldDB" id="A0A9W8DLZ9"/>
<reference evidence="1" key="1">
    <citation type="submission" date="2022-07" db="EMBL/GenBank/DDBJ databases">
        <title>Phylogenomic reconstructions and comparative analyses of Kickxellomycotina fungi.</title>
        <authorList>
            <person name="Reynolds N.K."/>
            <person name="Stajich J.E."/>
            <person name="Barry K."/>
            <person name="Grigoriev I.V."/>
            <person name="Crous P."/>
            <person name="Smith M.E."/>
        </authorList>
    </citation>
    <scope>NUCLEOTIDE SEQUENCE</scope>
    <source>
        <strain evidence="1">RSA 861</strain>
    </source>
</reference>
<evidence type="ECO:0000313" key="1">
    <source>
        <dbReference type="EMBL" id="KAJ1914045.1"/>
    </source>
</evidence>
<name>A0A9W8DLZ9_9FUNG</name>
<sequence length="223" mass="24337">MEVTLPHTRGATPTGRIRWATVAPAARLHPIDDPERQGPAKRARLAATPFQVAMTNLVDPNVVSDLPRVNQYHSSASSSQNRKHCCRCNTCGGGPCTITTFPAAPVDAPPRYSRLLGHLQPRRYPPTPAVVDGRKTTPFSAALDTMDSDDTLGGPDPTVAVPYEVSNPTKCIIYRPIIYRYAVPSCNPTINTDRMWARNGIAGPPQVTKGNRVYLRRNVALTE</sequence>
<protein>
    <submittedName>
        <fullName evidence="1">Uncharacterized protein</fullName>
    </submittedName>
</protein>
<dbReference type="EMBL" id="JANBPT010000708">
    <property type="protein sequence ID" value="KAJ1914045.1"/>
    <property type="molecule type" value="Genomic_DNA"/>
</dbReference>
<keyword evidence="2" id="KW-1185">Reference proteome</keyword>
<organism evidence="1 2">
    <name type="scientific">Tieghemiomyces parasiticus</name>
    <dbReference type="NCBI Taxonomy" id="78921"/>
    <lineage>
        <taxon>Eukaryota</taxon>
        <taxon>Fungi</taxon>
        <taxon>Fungi incertae sedis</taxon>
        <taxon>Zoopagomycota</taxon>
        <taxon>Kickxellomycotina</taxon>
        <taxon>Dimargaritomycetes</taxon>
        <taxon>Dimargaritales</taxon>
        <taxon>Dimargaritaceae</taxon>
        <taxon>Tieghemiomyces</taxon>
    </lineage>
</organism>
<accession>A0A9W8DLZ9</accession>
<proteinExistence type="predicted"/>
<comment type="caution">
    <text evidence="1">The sequence shown here is derived from an EMBL/GenBank/DDBJ whole genome shotgun (WGS) entry which is preliminary data.</text>
</comment>
<evidence type="ECO:0000313" key="2">
    <source>
        <dbReference type="Proteomes" id="UP001150569"/>
    </source>
</evidence>
<dbReference type="Proteomes" id="UP001150569">
    <property type="component" value="Unassembled WGS sequence"/>
</dbReference>
<gene>
    <name evidence="1" type="ORF">IWQ60_008963</name>
</gene>